<evidence type="ECO:0000256" key="1">
    <source>
        <dbReference type="SAM" id="MobiDB-lite"/>
    </source>
</evidence>
<organism evidence="2 3">
    <name type="scientific">Streptomyces montanisoli</name>
    <dbReference type="NCBI Taxonomy" id="2798581"/>
    <lineage>
        <taxon>Bacteria</taxon>
        <taxon>Bacillati</taxon>
        <taxon>Actinomycetota</taxon>
        <taxon>Actinomycetes</taxon>
        <taxon>Kitasatosporales</taxon>
        <taxon>Streptomycetaceae</taxon>
        <taxon>Streptomyces</taxon>
    </lineage>
</organism>
<gene>
    <name evidence="2" type="ORF">JFN87_02530</name>
</gene>
<dbReference type="Gene3D" id="3.40.50.1980">
    <property type="entry name" value="Nitrogenase molybdenum iron protein domain"/>
    <property type="match status" value="1"/>
</dbReference>
<feature type="compositionally biased region" description="Basic and acidic residues" evidence="1">
    <location>
        <begin position="57"/>
        <end position="67"/>
    </location>
</feature>
<dbReference type="AlphaFoldDB" id="A0A940MAA9"/>
<reference evidence="2" key="1">
    <citation type="submission" date="2021-03" db="EMBL/GenBank/DDBJ databases">
        <title>Whole genome sequence of Streptomyces bomunensis MMS17-BM035.</title>
        <authorList>
            <person name="Lee J.H."/>
        </authorList>
    </citation>
    <scope>NUCLEOTIDE SEQUENCE</scope>
    <source>
        <strain evidence="2">MMS17-BM035</strain>
    </source>
</reference>
<feature type="non-terminal residue" evidence="2">
    <location>
        <position position="1"/>
    </location>
</feature>
<evidence type="ECO:0000313" key="3">
    <source>
        <dbReference type="Proteomes" id="UP000670475"/>
    </source>
</evidence>
<dbReference type="Proteomes" id="UP000670475">
    <property type="component" value="Unassembled WGS sequence"/>
</dbReference>
<keyword evidence="3" id="KW-1185">Reference proteome</keyword>
<feature type="region of interest" description="Disordered" evidence="1">
    <location>
        <begin position="42"/>
        <end position="67"/>
    </location>
</feature>
<sequence>KPDLILGSKVRDGKSYKELSKIAPTVFTNTTGPNWRANFTLHGGPPGGGGRGARGAPPRDHRVTGRH</sequence>
<dbReference type="EMBL" id="JAGIQL010000005">
    <property type="protein sequence ID" value="MBP0456380.1"/>
    <property type="molecule type" value="Genomic_DNA"/>
</dbReference>
<dbReference type="SUPFAM" id="SSF53807">
    <property type="entry name" value="Helical backbone' metal receptor"/>
    <property type="match status" value="1"/>
</dbReference>
<comment type="caution">
    <text evidence="2">The sequence shown here is derived from an EMBL/GenBank/DDBJ whole genome shotgun (WGS) entry which is preliminary data.</text>
</comment>
<protein>
    <submittedName>
        <fullName evidence="2">Uncharacterized protein</fullName>
    </submittedName>
</protein>
<evidence type="ECO:0000313" key="2">
    <source>
        <dbReference type="EMBL" id="MBP0456380.1"/>
    </source>
</evidence>
<proteinExistence type="predicted"/>
<feature type="compositionally biased region" description="Gly residues" evidence="1">
    <location>
        <begin position="44"/>
        <end position="53"/>
    </location>
</feature>
<accession>A0A940MAA9</accession>
<name>A0A940MAA9_9ACTN</name>